<keyword evidence="3" id="KW-0378">Hydrolase</keyword>
<keyword evidence="1" id="KW-1133">Transmembrane helix</keyword>
<feature type="transmembrane region" description="Helical" evidence="1">
    <location>
        <begin position="90"/>
        <end position="109"/>
    </location>
</feature>
<keyword evidence="4" id="KW-1185">Reference proteome</keyword>
<feature type="transmembrane region" description="Helical" evidence="1">
    <location>
        <begin position="188"/>
        <end position="206"/>
    </location>
</feature>
<feature type="transmembrane region" description="Helical" evidence="1">
    <location>
        <begin position="149"/>
        <end position="168"/>
    </location>
</feature>
<keyword evidence="1" id="KW-0812">Transmembrane</keyword>
<protein>
    <submittedName>
        <fullName evidence="3">CPBP family intramembrane glutamic endopeptidase</fullName>
        <ecNumber evidence="3">3.4.-.-</ecNumber>
    </submittedName>
</protein>
<feature type="domain" description="CAAX prenyl protease 2/Lysostaphin resistance protein A-like" evidence="2">
    <location>
        <begin position="149"/>
        <end position="237"/>
    </location>
</feature>
<gene>
    <name evidence="3" type="ORF">AAK873_05220</name>
</gene>
<evidence type="ECO:0000256" key="1">
    <source>
        <dbReference type="SAM" id="Phobius"/>
    </source>
</evidence>
<dbReference type="PANTHER" id="PTHR43592">
    <property type="entry name" value="CAAX AMINO TERMINAL PROTEASE"/>
    <property type="match status" value="1"/>
</dbReference>
<sequence length="296" mass="32402">MKNQYTADALRVSPGKSIFLFLCWWILSTVLASVIIGYIGTTTIGRMRWATLVQDIFMFIMPVVLTMLIVARQPMAFTGLGNRVTSRQVLWVILISILAIPAMNCLVAWNENIHFPQSMAGLESVLRGSEERARGFVDMLMGGDSVTDLLLGILIMGVLTGFAEELFFRGGLQPLLCKFMHDNHHAAIWATAVIFSAVHLQFFGFFPRVLMGAFFGYLFCWSGSLRLSVFAHALNNSLVVINFWLMNKGIAGGDINTLGSQGSTVHIILAVASAVATGAALYYFATKISQTSCGGK</sequence>
<proteinExistence type="predicted"/>
<evidence type="ECO:0000313" key="3">
    <source>
        <dbReference type="EMBL" id="MEY8245017.1"/>
    </source>
</evidence>
<keyword evidence="1" id="KW-0472">Membrane</keyword>
<dbReference type="Pfam" id="PF02517">
    <property type="entry name" value="Rce1-like"/>
    <property type="match status" value="1"/>
</dbReference>
<evidence type="ECO:0000313" key="4">
    <source>
        <dbReference type="Proteomes" id="UP001565200"/>
    </source>
</evidence>
<evidence type="ECO:0000259" key="2">
    <source>
        <dbReference type="Pfam" id="PF02517"/>
    </source>
</evidence>
<dbReference type="RefSeq" id="WP_121699443.1">
    <property type="nucleotide sequence ID" value="NZ_JBCLPP010000011.1"/>
</dbReference>
<accession>A0ABV4CZA3</accession>
<reference evidence="3 4" key="1">
    <citation type="submission" date="2024-03" db="EMBL/GenBank/DDBJ databases">
        <title>Mouse gut bacterial collection (mGBC) of GemPharmatech.</title>
        <authorList>
            <person name="He Y."/>
            <person name="Dong L."/>
            <person name="Wu D."/>
            <person name="Gao X."/>
            <person name="Lin Z."/>
        </authorList>
    </citation>
    <scope>NUCLEOTIDE SEQUENCE [LARGE SCALE GENOMIC DNA]</scope>
    <source>
        <strain evidence="3 4">54-13</strain>
    </source>
</reference>
<comment type="caution">
    <text evidence="3">The sequence shown here is derived from an EMBL/GenBank/DDBJ whole genome shotgun (WGS) entry which is preliminary data.</text>
</comment>
<name>A0ABV4CZA3_9BACT</name>
<dbReference type="GO" id="GO:0016787">
    <property type="term" value="F:hydrolase activity"/>
    <property type="evidence" value="ECO:0007669"/>
    <property type="project" value="UniProtKB-KW"/>
</dbReference>
<dbReference type="InterPro" id="IPR003675">
    <property type="entry name" value="Rce1/LyrA-like_dom"/>
</dbReference>
<dbReference type="EC" id="3.4.-.-" evidence="3"/>
<organism evidence="3 4">
    <name type="scientific">Heminiphilus faecis</name>
    <dbReference type="NCBI Taxonomy" id="2601703"/>
    <lineage>
        <taxon>Bacteria</taxon>
        <taxon>Pseudomonadati</taxon>
        <taxon>Bacteroidota</taxon>
        <taxon>Bacteroidia</taxon>
        <taxon>Bacteroidales</taxon>
        <taxon>Muribaculaceae</taxon>
        <taxon>Heminiphilus</taxon>
    </lineage>
</organism>
<dbReference type="PANTHER" id="PTHR43592:SF15">
    <property type="entry name" value="CAAX AMINO TERMINAL PROTEASE FAMILY PROTEIN"/>
    <property type="match status" value="1"/>
</dbReference>
<feature type="transmembrane region" description="Helical" evidence="1">
    <location>
        <begin position="18"/>
        <end position="40"/>
    </location>
</feature>
<feature type="transmembrane region" description="Helical" evidence="1">
    <location>
        <begin position="265"/>
        <end position="285"/>
    </location>
</feature>
<dbReference type="Proteomes" id="UP001565200">
    <property type="component" value="Unassembled WGS sequence"/>
</dbReference>
<dbReference type="EMBL" id="JBCLPP010000011">
    <property type="protein sequence ID" value="MEY8245017.1"/>
    <property type="molecule type" value="Genomic_DNA"/>
</dbReference>
<feature type="transmembrane region" description="Helical" evidence="1">
    <location>
        <begin position="52"/>
        <end position="70"/>
    </location>
</feature>